<evidence type="ECO:0000313" key="3">
    <source>
        <dbReference type="Proteomes" id="UP000381693"/>
    </source>
</evidence>
<dbReference type="Proteomes" id="UP000381693">
    <property type="component" value="Unassembled WGS sequence"/>
</dbReference>
<sequence>MIFRKADSFYWFSRYLTRALDTIRLADAYWPLCWEYGQGRGEARLERLRRALRTPFSSPTLGPRGELFWLLEAGENSLSARSSIESARLNARNVREELPEELWELLNELPTGLAPSPGSAATPFPPAFSRQGVQCITAIYEIARSSMERGIAADWLALGRSVEEMGNLTAALCALASEEGCATPPSLEEKAALLRAFSSLQAYRTIRGPYYGGDIVYRSLLGESRLPRSFVNLLEAVSDLLERLGAGSAYHLVPASEAALTIATTLESCKNTGAGGLGERLVELAVGCNHLHQEIERSFH</sequence>
<dbReference type="InterPro" id="IPR051680">
    <property type="entry name" value="ATP-dep_Glu-Cys_Ligase-2"/>
</dbReference>
<feature type="domain" description="DUF403" evidence="1">
    <location>
        <begin position="1"/>
        <end position="299"/>
    </location>
</feature>
<dbReference type="PANTHER" id="PTHR34595">
    <property type="entry name" value="BLR5612 PROTEIN"/>
    <property type="match status" value="1"/>
</dbReference>
<comment type="caution">
    <text evidence="2">The sequence shown here is derived from an EMBL/GenBank/DDBJ whole genome shotgun (WGS) entry which is preliminary data.</text>
</comment>
<name>A0A5E6MK68_9BACT</name>
<keyword evidence="3" id="KW-1185">Reference proteome</keyword>
<dbReference type="OrthoDB" id="9803532at2"/>
<dbReference type="Pfam" id="PF04168">
    <property type="entry name" value="Alpha-E"/>
    <property type="match status" value="1"/>
</dbReference>
<dbReference type="RefSeq" id="WP_142526070.1">
    <property type="nucleotide sequence ID" value="NZ_CABFUZ020000259.1"/>
</dbReference>
<evidence type="ECO:0000259" key="1">
    <source>
        <dbReference type="Pfam" id="PF04168"/>
    </source>
</evidence>
<dbReference type="AlphaFoldDB" id="A0A5E6MK68"/>
<accession>A0A5E6MK68</accession>
<dbReference type="InterPro" id="IPR007296">
    <property type="entry name" value="DUF403"/>
</dbReference>
<reference evidence="2" key="1">
    <citation type="submission" date="2019-09" db="EMBL/GenBank/DDBJ databases">
        <authorList>
            <person name="Cremers G."/>
        </authorList>
    </citation>
    <scope>NUCLEOTIDE SEQUENCE [LARGE SCALE GENOMIC DNA]</scope>
    <source>
        <strain evidence="2">3B</strain>
    </source>
</reference>
<proteinExistence type="predicted"/>
<dbReference type="PANTHER" id="PTHR34595:SF7">
    <property type="entry name" value="SLL1039 PROTEIN"/>
    <property type="match status" value="1"/>
</dbReference>
<evidence type="ECO:0000313" key="2">
    <source>
        <dbReference type="EMBL" id="VVM08485.1"/>
    </source>
</evidence>
<organism evidence="2 3">
    <name type="scientific">Methylacidimicrobium cyclopophantes</name>
    <dbReference type="NCBI Taxonomy" id="1041766"/>
    <lineage>
        <taxon>Bacteria</taxon>
        <taxon>Pseudomonadati</taxon>
        <taxon>Verrucomicrobiota</taxon>
        <taxon>Methylacidimicrobium</taxon>
    </lineage>
</organism>
<gene>
    <name evidence="2" type="ORF">MAMC_02201</name>
</gene>
<dbReference type="EMBL" id="CABFUZ020000259">
    <property type="protein sequence ID" value="VVM08485.1"/>
    <property type="molecule type" value="Genomic_DNA"/>
</dbReference>
<protein>
    <recommendedName>
        <fullName evidence="1">DUF403 domain-containing protein</fullName>
    </recommendedName>
</protein>